<keyword evidence="4" id="KW-1185">Reference proteome</keyword>
<feature type="chain" id="PRO_5013118378" description="CREG-like beta-barrel domain-containing protein" evidence="1">
    <location>
        <begin position="17"/>
        <end position="261"/>
    </location>
</feature>
<dbReference type="EMBL" id="LT853692">
    <property type="protein sequence ID" value="SMQ45689.1"/>
    <property type="molecule type" value="Genomic_DNA"/>
</dbReference>
<evidence type="ECO:0000259" key="2">
    <source>
        <dbReference type="Pfam" id="PF13883"/>
    </source>
</evidence>
<dbReference type="PANTHER" id="PTHR37273:SF1">
    <property type="entry name" value="ADL397C-AP"/>
    <property type="match status" value="1"/>
</dbReference>
<dbReference type="PANTHER" id="PTHR37273">
    <property type="entry name" value="CHROMOSOME 8, WHOLE GENOME SHOTGUN SEQUENCE"/>
    <property type="match status" value="1"/>
</dbReference>
<feature type="signal peptide" evidence="1">
    <location>
        <begin position="1"/>
        <end position="16"/>
    </location>
</feature>
<dbReference type="InterPro" id="IPR012349">
    <property type="entry name" value="Split_barrel_FMN-bd"/>
</dbReference>
<name>A0A1X7RE41_ZYMT9</name>
<reference evidence="3 4" key="1">
    <citation type="submission" date="2016-06" db="EMBL/GenBank/DDBJ databases">
        <authorList>
            <person name="Kjaerup R.B."/>
            <person name="Dalgaard T.S."/>
            <person name="Juul-Madsen H.R."/>
        </authorList>
    </citation>
    <scope>NUCLEOTIDE SEQUENCE [LARGE SCALE GENOMIC DNA]</scope>
</reference>
<dbReference type="Pfam" id="PF13883">
    <property type="entry name" value="CREG_beta-barrel"/>
    <property type="match status" value="1"/>
</dbReference>
<evidence type="ECO:0000313" key="3">
    <source>
        <dbReference type="EMBL" id="SMQ45689.1"/>
    </source>
</evidence>
<proteinExistence type="predicted"/>
<protein>
    <recommendedName>
        <fullName evidence="2">CREG-like beta-barrel domain-containing protein</fullName>
    </recommendedName>
</protein>
<keyword evidence="1" id="KW-0732">Signal</keyword>
<gene>
    <name evidence="3" type="ORF">ZT3D7_G834</name>
</gene>
<accession>A0A1X7RE41</accession>
<feature type="domain" description="CREG-like beta-barrel" evidence="2">
    <location>
        <begin position="41"/>
        <end position="230"/>
    </location>
</feature>
<dbReference type="InterPro" id="IPR055343">
    <property type="entry name" value="CREG_beta-barrel"/>
</dbReference>
<dbReference type="STRING" id="1276538.A0A1X7RE41"/>
<evidence type="ECO:0000313" key="4">
    <source>
        <dbReference type="Proteomes" id="UP000215127"/>
    </source>
</evidence>
<dbReference type="Gene3D" id="2.30.110.10">
    <property type="entry name" value="Electron Transport, Fmn-binding Protein, Chain A"/>
    <property type="match status" value="1"/>
</dbReference>
<evidence type="ECO:0000256" key="1">
    <source>
        <dbReference type="SAM" id="SignalP"/>
    </source>
</evidence>
<sequence>MRLHAIVAGLLAGASAKSVPHAQPQQILSNPPVHNNDFRIPTWRESTAMARKILHLTNLGDLVTAFPEGDQQDGVETLENRPSAVAGSPIGLMEYYADCDPGSPVFLSLSVATPYRNYNAGSNISLSIRWWPQRKMTYSMWSDDDDDFSTPHTPVALPRMSLHGHLEPVSQEKMEELSIQECFMRSHPDSALWQPGNPIHSAKYVQLVVDHVYWLGGFGDRARIGWLPMDMWNNLTMAEIMEAKLPGEKKHKEKGWWREWL</sequence>
<dbReference type="Proteomes" id="UP000215127">
    <property type="component" value="Chromosome 1"/>
</dbReference>
<dbReference type="AlphaFoldDB" id="A0A1X7RE41"/>
<organism evidence="3 4">
    <name type="scientific">Zymoseptoria tritici (strain ST99CH_3D7)</name>
    <dbReference type="NCBI Taxonomy" id="1276538"/>
    <lineage>
        <taxon>Eukaryota</taxon>
        <taxon>Fungi</taxon>
        <taxon>Dikarya</taxon>
        <taxon>Ascomycota</taxon>
        <taxon>Pezizomycotina</taxon>
        <taxon>Dothideomycetes</taxon>
        <taxon>Dothideomycetidae</taxon>
        <taxon>Mycosphaerellales</taxon>
        <taxon>Mycosphaerellaceae</taxon>
        <taxon>Zymoseptoria</taxon>
    </lineage>
</organism>
<dbReference type="SUPFAM" id="SSF50475">
    <property type="entry name" value="FMN-binding split barrel"/>
    <property type="match status" value="1"/>
</dbReference>